<accession>A0A841GJT3</accession>
<dbReference type="AlphaFoldDB" id="A0A841GJT3"/>
<keyword evidence="1" id="KW-1133">Transmembrane helix</keyword>
<dbReference type="EMBL" id="JACHGR010000002">
    <property type="protein sequence ID" value="MBB6054772.1"/>
    <property type="molecule type" value="Genomic_DNA"/>
</dbReference>
<proteinExistence type="predicted"/>
<keyword evidence="1" id="KW-0812">Transmembrane</keyword>
<name>A0A841GJT3_9GAMM</name>
<organism evidence="2 3">
    <name type="scientific">Tolumonas osonensis</name>
    <dbReference type="NCBI Taxonomy" id="675874"/>
    <lineage>
        <taxon>Bacteria</taxon>
        <taxon>Pseudomonadati</taxon>
        <taxon>Pseudomonadota</taxon>
        <taxon>Gammaproteobacteria</taxon>
        <taxon>Aeromonadales</taxon>
        <taxon>Aeromonadaceae</taxon>
        <taxon>Tolumonas</taxon>
    </lineage>
</organism>
<comment type="caution">
    <text evidence="2">The sequence shown here is derived from an EMBL/GenBank/DDBJ whole genome shotgun (WGS) entry which is preliminary data.</text>
</comment>
<reference evidence="2 3" key="1">
    <citation type="submission" date="2020-08" db="EMBL/GenBank/DDBJ databases">
        <title>Genomic Encyclopedia of Type Strains, Phase IV (KMG-IV): sequencing the most valuable type-strain genomes for metagenomic binning, comparative biology and taxonomic classification.</title>
        <authorList>
            <person name="Goeker M."/>
        </authorList>
    </citation>
    <scope>NUCLEOTIDE SEQUENCE [LARGE SCALE GENOMIC DNA]</scope>
    <source>
        <strain evidence="2 3">DSM 22975</strain>
    </source>
</reference>
<feature type="transmembrane region" description="Helical" evidence="1">
    <location>
        <begin position="6"/>
        <end position="26"/>
    </location>
</feature>
<sequence>MDSVTLISLGSAMLSLIAIAVSVFTFHKSKKLSHDIAVQTHLNDYKQTVKQLWQQSRPVIEQIDTILNDEYELNKIGKHFDDLESKSEYANSKPLRHTFYDLHSSCIAEIEPALNTENPNYYRKIKSLPDISLDIKPFLKTGKFGKTVTFDILKTRQGAKAYAILNNVNKDELMEIDRLIIDKITEAFCIYTINKERIDQWHAQLTGLRQENEFDKFSIKENDRLYARVNVMVNTFSFLQSAELACVLNSRHDNHFDMGCVLHSAVMMSLFSKLARQYIS</sequence>
<dbReference type="Proteomes" id="UP000585721">
    <property type="component" value="Unassembled WGS sequence"/>
</dbReference>
<keyword evidence="1" id="KW-0472">Membrane</keyword>
<dbReference type="RefSeq" id="WP_188025576.1">
    <property type="nucleotide sequence ID" value="NZ_JACHGR010000002.1"/>
</dbReference>
<evidence type="ECO:0000313" key="2">
    <source>
        <dbReference type="EMBL" id="MBB6054772.1"/>
    </source>
</evidence>
<protein>
    <submittedName>
        <fullName evidence="2">Uncharacterized protein</fullName>
    </submittedName>
</protein>
<evidence type="ECO:0000313" key="3">
    <source>
        <dbReference type="Proteomes" id="UP000585721"/>
    </source>
</evidence>
<keyword evidence="3" id="KW-1185">Reference proteome</keyword>
<evidence type="ECO:0000256" key="1">
    <source>
        <dbReference type="SAM" id="Phobius"/>
    </source>
</evidence>
<gene>
    <name evidence="2" type="ORF">HNR75_000644</name>
</gene>